<dbReference type="Pfam" id="PF07811">
    <property type="entry name" value="TadE"/>
    <property type="match status" value="1"/>
</dbReference>
<keyword evidence="4" id="KW-1185">Reference proteome</keyword>
<comment type="caution">
    <text evidence="3">The sequence shown here is derived from an EMBL/GenBank/DDBJ whole genome shotgun (WGS) entry which is preliminary data.</text>
</comment>
<evidence type="ECO:0000313" key="4">
    <source>
        <dbReference type="Proteomes" id="UP001143307"/>
    </source>
</evidence>
<evidence type="ECO:0000313" key="3">
    <source>
        <dbReference type="EMBL" id="MCX2974113.1"/>
    </source>
</evidence>
<feature type="transmembrane region" description="Helical" evidence="1">
    <location>
        <begin position="21"/>
        <end position="45"/>
    </location>
</feature>
<protein>
    <recommendedName>
        <fullName evidence="2">TadE-like domain-containing protein</fullName>
    </recommendedName>
</protein>
<dbReference type="EMBL" id="SHNP01000003">
    <property type="protein sequence ID" value="MCX2974113.1"/>
    <property type="molecule type" value="Genomic_DNA"/>
</dbReference>
<name>A0ABT3SVT4_9GAMM</name>
<organism evidence="3 4">
    <name type="scientific">Candidatus Seongchinamella marina</name>
    <dbReference type="NCBI Taxonomy" id="2518990"/>
    <lineage>
        <taxon>Bacteria</taxon>
        <taxon>Pseudomonadati</taxon>
        <taxon>Pseudomonadota</taxon>
        <taxon>Gammaproteobacteria</taxon>
        <taxon>Cellvibrionales</taxon>
        <taxon>Halieaceae</taxon>
        <taxon>Seongchinamella</taxon>
    </lineage>
</organism>
<evidence type="ECO:0000256" key="1">
    <source>
        <dbReference type="SAM" id="Phobius"/>
    </source>
</evidence>
<dbReference type="Proteomes" id="UP001143307">
    <property type="component" value="Unassembled WGS sequence"/>
</dbReference>
<keyword evidence="1" id="KW-1133">Transmembrane helix</keyword>
<proteinExistence type="predicted"/>
<evidence type="ECO:0000259" key="2">
    <source>
        <dbReference type="Pfam" id="PF07811"/>
    </source>
</evidence>
<dbReference type="RefSeq" id="WP_279252917.1">
    <property type="nucleotide sequence ID" value="NZ_SHNP01000003.1"/>
</dbReference>
<gene>
    <name evidence="3" type="ORF">EYC87_11025</name>
</gene>
<reference evidence="3" key="1">
    <citation type="submission" date="2019-02" db="EMBL/GenBank/DDBJ databases">
        <authorList>
            <person name="Li S.-H."/>
        </authorList>
    </citation>
    <scope>NUCLEOTIDE SEQUENCE</scope>
    <source>
        <strain evidence="3">IMCC8485</strain>
    </source>
</reference>
<feature type="domain" description="TadE-like" evidence="2">
    <location>
        <begin position="63"/>
        <end position="104"/>
    </location>
</feature>
<accession>A0ABT3SVT4</accession>
<feature type="transmembrane region" description="Helical" evidence="1">
    <location>
        <begin position="66"/>
        <end position="86"/>
    </location>
</feature>
<sequence>MEMGLANGVTSASIQNYLDHWLLYGQLSLGVAILLSLMLTLLLPLRRGAFDRLRAFRRDEQASASLEFLLVFFPLLVLVLAVWQLAFMVNAQVHVGYAAYAAARSASTVAFTELDNEAEGVLLNRNEPEAEKWQRIERAAIPGTLAISPGSAESAGKAYLSTQAHGMLGDGPAPNFDSIDFGSLPGQIGALTIHRPGMILSGSRLRRAAVKALYAQAATRVLINGRDSRGNLADGNTANGPYDLSSSDTLSVTVEYDFWLHVPYAGRMMYIAFGGSELTSGITEPTLTLRSTVVTPTWPQLVAY</sequence>
<keyword evidence="1" id="KW-0812">Transmembrane</keyword>
<dbReference type="InterPro" id="IPR012495">
    <property type="entry name" value="TadE-like_dom"/>
</dbReference>
<keyword evidence="1" id="KW-0472">Membrane</keyword>